<accession>A0A1U7JG05</accession>
<sequence length="91" mass="10148">MCLTVIPVSAMATEPFRPPPAKEGYSYPECYCTNRGKRVEVGSYTCLRIGDRQIWAFCDMSLNNPVLRHVQEGCPTAWLPGLTAPSKSLIR</sequence>
<gene>
    <name evidence="1" type="ORF">A3843_13480</name>
</gene>
<dbReference type="STRING" id="197461.A3843_13480"/>
<name>A0A1U7JG05_9HYPH</name>
<dbReference type="EMBL" id="LVVZ01000019">
    <property type="protein sequence ID" value="OKL43628.1"/>
    <property type="molecule type" value="Genomic_DNA"/>
</dbReference>
<protein>
    <submittedName>
        <fullName evidence="1">Uncharacterized protein</fullName>
    </submittedName>
</protein>
<keyword evidence="2" id="KW-1185">Reference proteome</keyword>
<proteinExistence type="predicted"/>
<dbReference type="Proteomes" id="UP000185783">
    <property type="component" value="Unassembled WGS sequence"/>
</dbReference>
<reference evidence="1 2" key="1">
    <citation type="submission" date="2016-03" db="EMBL/GenBank/DDBJ databases">
        <title>Genome sequence of Nesiotobacter sp. nov., a moderately halophilic alphaproteobacterium isolated from the Yellow Sea, China.</title>
        <authorList>
            <person name="Zhang G."/>
            <person name="Zhang R."/>
        </authorList>
    </citation>
    <scope>NUCLEOTIDE SEQUENCE [LARGE SCALE GENOMIC DNA]</scope>
    <source>
        <strain evidence="1 2">WB1-6</strain>
    </source>
</reference>
<evidence type="ECO:0000313" key="2">
    <source>
        <dbReference type="Proteomes" id="UP000185783"/>
    </source>
</evidence>
<dbReference type="AlphaFoldDB" id="A0A1U7JG05"/>
<organism evidence="1 2">
    <name type="scientific">Pseudovibrio exalbescens</name>
    <dbReference type="NCBI Taxonomy" id="197461"/>
    <lineage>
        <taxon>Bacteria</taxon>
        <taxon>Pseudomonadati</taxon>
        <taxon>Pseudomonadota</taxon>
        <taxon>Alphaproteobacteria</taxon>
        <taxon>Hyphomicrobiales</taxon>
        <taxon>Stappiaceae</taxon>
        <taxon>Pseudovibrio</taxon>
    </lineage>
</organism>
<evidence type="ECO:0000313" key="1">
    <source>
        <dbReference type="EMBL" id="OKL43628.1"/>
    </source>
</evidence>
<comment type="caution">
    <text evidence="1">The sequence shown here is derived from an EMBL/GenBank/DDBJ whole genome shotgun (WGS) entry which is preliminary data.</text>
</comment>